<reference evidence="2 3" key="1">
    <citation type="journal article" date="2019" name="Sci. Rep.">
        <title>Orb-weaving spider Araneus ventricosus genome elucidates the spidroin gene catalogue.</title>
        <authorList>
            <person name="Kono N."/>
            <person name="Nakamura H."/>
            <person name="Ohtoshi R."/>
            <person name="Moran D.A.P."/>
            <person name="Shinohara A."/>
            <person name="Yoshida Y."/>
            <person name="Fujiwara M."/>
            <person name="Mori M."/>
            <person name="Tomita M."/>
            <person name="Arakawa K."/>
        </authorList>
    </citation>
    <scope>NUCLEOTIDE SEQUENCE [LARGE SCALE GENOMIC DNA]</scope>
</reference>
<proteinExistence type="predicted"/>
<dbReference type="AlphaFoldDB" id="A0A4Y2IIV1"/>
<feature type="region of interest" description="Disordered" evidence="1">
    <location>
        <begin position="1"/>
        <end position="35"/>
    </location>
</feature>
<dbReference type="EMBL" id="BGPR01002699">
    <property type="protein sequence ID" value="GBM77595.1"/>
    <property type="molecule type" value="Genomic_DNA"/>
</dbReference>
<evidence type="ECO:0000256" key="1">
    <source>
        <dbReference type="SAM" id="MobiDB-lite"/>
    </source>
</evidence>
<sequence length="35" mass="3640">MPVEIKRAAKTTTTLTGPTPDATSAKKSNPKALTL</sequence>
<evidence type="ECO:0000313" key="2">
    <source>
        <dbReference type="EMBL" id="GBM77595.1"/>
    </source>
</evidence>
<name>A0A4Y2IIV1_ARAVE</name>
<protein>
    <submittedName>
        <fullName evidence="2">Uncharacterized protein</fullName>
    </submittedName>
</protein>
<organism evidence="2 3">
    <name type="scientific">Araneus ventricosus</name>
    <name type="common">Orbweaver spider</name>
    <name type="synonym">Epeira ventricosa</name>
    <dbReference type="NCBI Taxonomy" id="182803"/>
    <lineage>
        <taxon>Eukaryota</taxon>
        <taxon>Metazoa</taxon>
        <taxon>Ecdysozoa</taxon>
        <taxon>Arthropoda</taxon>
        <taxon>Chelicerata</taxon>
        <taxon>Arachnida</taxon>
        <taxon>Araneae</taxon>
        <taxon>Araneomorphae</taxon>
        <taxon>Entelegynae</taxon>
        <taxon>Araneoidea</taxon>
        <taxon>Araneidae</taxon>
        <taxon>Araneus</taxon>
    </lineage>
</organism>
<feature type="compositionally biased region" description="Low complexity" evidence="1">
    <location>
        <begin position="10"/>
        <end position="23"/>
    </location>
</feature>
<keyword evidence="3" id="KW-1185">Reference proteome</keyword>
<evidence type="ECO:0000313" key="3">
    <source>
        <dbReference type="Proteomes" id="UP000499080"/>
    </source>
</evidence>
<accession>A0A4Y2IIV1</accession>
<dbReference type="Proteomes" id="UP000499080">
    <property type="component" value="Unassembled WGS sequence"/>
</dbReference>
<comment type="caution">
    <text evidence="2">The sequence shown here is derived from an EMBL/GenBank/DDBJ whole genome shotgun (WGS) entry which is preliminary data.</text>
</comment>
<gene>
    <name evidence="2" type="ORF">AVEN_165625_1</name>
</gene>
<feature type="non-terminal residue" evidence="2">
    <location>
        <position position="35"/>
    </location>
</feature>